<dbReference type="OMA" id="YASGHAM"/>
<dbReference type="eggNOG" id="ENOG502SBPT">
    <property type="taxonomic scope" value="Eukaryota"/>
</dbReference>
<keyword evidence="3" id="KW-0433">Leucine-rich repeat</keyword>
<evidence type="ECO:0000256" key="3">
    <source>
        <dbReference type="ARBA" id="ARBA00022614"/>
    </source>
</evidence>
<dbReference type="PANTHER" id="PTHR24113:SF12">
    <property type="entry name" value="RAN GTPASE-ACTIVATING PROTEIN 1"/>
    <property type="match status" value="1"/>
</dbReference>
<keyword evidence="6" id="KW-1185">Reference proteome</keyword>
<dbReference type="Proteomes" id="UP000001568">
    <property type="component" value="Chromosome 9"/>
</dbReference>
<dbReference type="GO" id="GO:0005096">
    <property type="term" value="F:GTPase activator activity"/>
    <property type="evidence" value="ECO:0007669"/>
    <property type="project" value="UniProtKB-KW"/>
</dbReference>
<organism evidence="5 6">
    <name type="scientific">Ostreococcus lucimarinus (strain CCE9901)</name>
    <dbReference type="NCBI Taxonomy" id="436017"/>
    <lineage>
        <taxon>Eukaryota</taxon>
        <taxon>Viridiplantae</taxon>
        <taxon>Chlorophyta</taxon>
        <taxon>Mamiellophyceae</taxon>
        <taxon>Mamiellales</taxon>
        <taxon>Bathycoccaceae</taxon>
        <taxon>Ostreococcus</taxon>
    </lineage>
</organism>
<dbReference type="AlphaFoldDB" id="A4S2A6"/>
<proteinExistence type="predicted"/>
<protein>
    <submittedName>
        <fullName evidence="5">Uncharacterized protein</fullName>
    </submittedName>
</protein>
<dbReference type="GO" id="GO:0031267">
    <property type="term" value="F:small GTPase binding"/>
    <property type="evidence" value="ECO:0007669"/>
    <property type="project" value="TreeGrafter"/>
</dbReference>
<gene>
    <name evidence="5" type="ORF">OSTLU_33382</name>
</gene>
<dbReference type="RefSeq" id="XP_001419718.1">
    <property type="nucleotide sequence ID" value="XM_001419681.1"/>
</dbReference>
<dbReference type="OrthoDB" id="547042at2759"/>
<accession>A4S2A6</accession>
<dbReference type="SUPFAM" id="SSF52047">
    <property type="entry name" value="RNI-like"/>
    <property type="match status" value="1"/>
</dbReference>
<dbReference type="InterPro" id="IPR027038">
    <property type="entry name" value="RanGap"/>
</dbReference>
<dbReference type="PANTHER" id="PTHR24113">
    <property type="entry name" value="RAN GTPASE-ACTIVATING PROTEIN 1"/>
    <property type="match status" value="1"/>
</dbReference>
<dbReference type="InterPro" id="IPR001611">
    <property type="entry name" value="Leu-rich_rpt"/>
</dbReference>
<dbReference type="KEGG" id="olu:OSTLU_33382"/>
<evidence type="ECO:0000256" key="2">
    <source>
        <dbReference type="ARBA" id="ARBA00022468"/>
    </source>
</evidence>
<dbReference type="GO" id="GO:0005930">
    <property type="term" value="C:axoneme"/>
    <property type="evidence" value="ECO:0007669"/>
    <property type="project" value="UniProtKB-SubCell"/>
</dbReference>
<reference evidence="5 6" key="1">
    <citation type="journal article" date="2007" name="Proc. Natl. Acad. Sci. U.S.A.">
        <title>The tiny eukaryote Ostreococcus provides genomic insights into the paradox of plankton speciation.</title>
        <authorList>
            <person name="Palenik B."/>
            <person name="Grimwood J."/>
            <person name="Aerts A."/>
            <person name="Rouze P."/>
            <person name="Salamov A."/>
            <person name="Putnam N."/>
            <person name="Dupont C."/>
            <person name="Jorgensen R."/>
            <person name="Derelle E."/>
            <person name="Rombauts S."/>
            <person name="Zhou K."/>
            <person name="Otillar R."/>
            <person name="Merchant S.S."/>
            <person name="Podell S."/>
            <person name="Gaasterland T."/>
            <person name="Napoli C."/>
            <person name="Gendler K."/>
            <person name="Manuell A."/>
            <person name="Tai V."/>
            <person name="Vallon O."/>
            <person name="Piganeau G."/>
            <person name="Jancek S."/>
            <person name="Heijde M."/>
            <person name="Jabbari K."/>
            <person name="Bowler C."/>
            <person name="Lohr M."/>
            <person name="Robbens S."/>
            <person name="Werner G."/>
            <person name="Dubchak I."/>
            <person name="Pazour G.J."/>
            <person name="Ren Q."/>
            <person name="Paulsen I."/>
            <person name="Delwiche C."/>
            <person name="Schmutz J."/>
            <person name="Rokhsar D."/>
            <person name="Van de Peer Y."/>
            <person name="Moreau H."/>
            <person name="Grigoriev I.V."/>
        </authorList>
    </citation>
    <scope>NUCLEOTIDE SEQUENCE [LARGE SCALE GENOMIC DNA]</scope>
    <source>
        <strain evidence="5 6">CCE9901</strain>
    </source>
</reference>
<dbReference type="GO" id="GO:0048471">
    <property type="term" value="C:perinuclear region of cytoplasm"/>
    <property type="evidence" value="ECO:0007669"/>
    <property type="project" value="TreeGrafter"/>
</dbReference>
<dbReference type="GO" id="GO:0005829">
    <property type="term" value="C:cytosol"/>
    <property type="evidence" value="ECO:0007669"/>
    <property type="project" value="TreeGrafter"/>
</dbReference>
<dbReference type="EMBL" id="CP000589">
    <property type="protein sequence ID" value="ABO98011.1"/>
    <property type="molecule type" value="Genomic_DNA"/>
</dbReference>
<keyword evidence="4" id="KW-0677">Repeat</keyword>
<dbReference type="GeneID" id="5003590"/>
<dbReference type="HOGENOM" id="CLU_592365_0_0_1"/>
<evidence type="ECO:0000313" key="5">
    <source>
        <dbReference type="EMBL" id="ABO98011.1"/>
    </source>
</evidence>
<comment type="subcellular location">
    <subcellularLocation>
        <location evidence="1">Cytoplasm</location>
        <location evidence="1">Cytoskeleton</location>
        <location evidence="1">Cilium axoneme</location>
    </subcellularLocation>
</comment>
<evidence type="ECO:0000256" key="1">
    <source>
        <dbReference type="ARBA" id="ARBA00004430"/>
    </source>
</evidence>
<dbReference type="GO" id="GO:0006913">
    <property type="term" value="P:nucleocytoplasmic transport"/>
    <property type="evidence" value="ECO:0007669"/>
    <property type="project" value="TreeGrafter"/>
</dbReference>
<sequence>MAWGKSAPEGDRPSWLARIEANDAALRSVHVLRVRAFDEATQIATAKALEENEHVREFYASGHRVSAPAARAWAACLAINTSIKSMCVGDETFGDDGDDGTESALETTLRGAAHGAALERLDLEYKGVRDEHGRALGKCMAQCAMRELRLGRNEKLGAVGYAATFNGASEGATLETLDLTDNALDTASASALGEFLKSPCPLKRLGLTRCAIGAEGLRAVGAGLASRASVEALEMNGVKLGKGGAHACFGDGLFTIGTQKLSITAVEFVQCEIEDAKDVEALDSFLAACPNLVSANLRGNAFGDAGLATLAKGAFGTRVPESLDLGACAITVDAADSLGFVLKASKSLALFDNAGLGDAGVAKIFGAGQGSSLTLLDLGAVGLTVEGLRAVVKAFENPQTFSDLRTLVVGGNPGAQDDEWERLVNNLRAIRPELDVAWRAADGGDDSKLTRDATGRVISVDN</sequence>
<dbReference type="GO" id="GO:0005634">
    <property type="term" value="C:nucleus"/>
    <property type="evidence" value="ECO:0007669"/>
    <property type="project" value="TreeGrafter"/>
</dbReference>
<dbReference type="Gramene" id="ABO98011">
    <property type="protein sequence ID" value="ABO98011"/>
    <property type="gene ID" value="OSTLU_33382"/>
</dbReference>
<name>A4S2A6_OSTLU</name>
<dbReference type="Pfam" id="PF13516">
    <property type="entry name" value="LRR_6"/>
    <property type="match status" value="3"/>
</dbReference>
<dbReference type="InterPro" id="IPR032675">
    <property type="entry name" value="LRR_dom_sf"/>
</dbReference>
<evidence type="ECO:0000256" key="4">
    <source>
        <dbReference type="ARBA" id="ARBA00022737"/>
    </source>
</evidence>
<keyword evidence="2" id="KW-0343">GTPase activation</keyword>
<evidence type="ECO:0000313" key="6">
    <source>
        <dbReference type="Proteomes" id="UP000001568"/>
    </source>
</evidence>
<dbReference type="Gene3D" id="3.80.10.10">
    <property type="entry name" value="Ribonuclease Inhibitor"/>
    <property type="match status" value="3"/>
</dbReference>
<dbReference type="SMART" id="SM00368">
    <property type="entry name" value="LRR_RI"/>
    <property type="match status" value="5"/>
</dbReference>